<dbReference type="Proteomes" id="UP000020077">
    <property type="component" value="Unassembled WGS sequence"/>
</dbReference>
<feature type="signal peptide" evidence="1">
    <location>
        <begin position="1"/>
        <end position="19"/>
    </location>
</feature>
<sequence length="208" mass="22992">MNRCLMFFAACLLSGCVGSMRNSPLAEVYDFGPPLEPVAEDVRWSNVLLEIRAPHWFDSRDIEYRLLYANPLQLRTYARSHWAAAPGLLLSQRLRQQLGFLGVGGQTLAGCLLRLELFEFSQVFDRPQSSRGILQGRAGILDAGRQFVAERRLAIAQPAATADAQGGVIALVAASEELGRELAAWLNDLEKRGRLKHCRSTAGESQSH</sequence>
<name>A0A084Y6D0_9PROT</name>
<dbReference type="EMBL" id="JDVG02000730">
    <property type="protein sequence ID" value="KFB70274.1"/>
    <property type="molecule type" value="Genomic_DNA"/>
</dbReference>
<dbReference type="SUPFAM" id="SSF159594">
    <property type="entry name" value="XCC0632-like"/>
    <property type="match status" value="1"/>
</dbReference>
<protein>
    <submittedName>
        <fullName evidence="2">ABC-type uncharacterized transport system, auxiliary component</fullName>
    </submittedName>
</protein>
<dbReference type="PROSITE" id="PS51257">
    <property type="entry name" value="PROKAR_LIPOPROTEIN"/>
    <property type="match status" value="1"/>
</dbReference>
<comment type="caution">
    <text evidence="2">The sequence shown here is derived from an EMBL/GenBank/DDBJ whole genome shotgun (WGS) entry which is preliminary data.</text>
</comment>
<keyword evidence="1" id="KW-0732">Signal</keyword>
<evidence type="ECO:0000313" key="3">
    <source>
        <dbReference type="Proteomes" id="UP000020077"/>
    </source>
</evidence>
<dbReference type="AlphaFoldDB" id="A0A084Y6D0"/>
<evidence type="ECO:0000256" key="1">
    <source>
        <dbReference type="SAM" id="SignalP"/>
    </source>
</evidence>
<feature type="chain" id="PRO_5001785763" evidence="1">
    <location>
        <begin position="20"/>
        <end position="208"/>
    </location>
</feature>
<evidence type="ECO:0000313" key="2">
    <source>
        <dbReference type="EMBL" id="KFB70274.1"/>
    </source>
</evidence>
<dbReference type="Gene3D" id="3.40.50.10610">
    <property type="entry name" value="ABC-type transport auxiliary lipoprotein component"/>
    <property type="match status" value="1"/>
</dbReference>
<reference evidence="2 3" key="1">
    <citation type="submission" date="2014-02" db="EMBL/GenBank/DDBJ databases">
        <title>Expanding our view of genomic diversity in Candidatus Accumulibacter clades.</title>
        <authorList>
            <person name="Skennerton C.T."/>
            <person name="Barr J.J."/>
            <person name="Slater F.R."/>
            <person name="Bond P.L."/>
            <person name="Tyson G.W."/>
        </authorList>
    </citation>
    <scope>NUCLEOTIDE SEQUENCE [LARGE SCALE GENOMIC DNA]</scope>
    <source>
        <strain evidence="3">BA-91</strain>
    </source>
</reference>
<organism evidence="2 3">
    <name type="scientific">Candidatus Accumulibacter phosphatis</name>
    <dbReference type="NCBI Taxonomy" id="327160"/>
    <lineage>
        <taxon>Bacteria</taxon>
        <taxon>Pseudomonadati</taxon>
        <taxon>Pseudomonadota</taxon>
        <taxon>Betaproteobacteria</taxon>
        <taxon>Candidatus Accumulibacter</taxon>
    </lineage>
</organism>
<gene>
    <name evidence="2" type="ORF">AW09_004650</name>
</gene>
<accession>A0A084Y6D0</accession>
<proteinExistence type="predicted"/>